<evidence type="ECO:0000313" key="2">
    <source>
        <dbReference type="EMBL" id="MDL2345034.1"/>
    </source>
</evidence>
<reference evidence="2 3" key="1">
    <citation type="submission" date="2023-05" db="EMBL/GenBank/DDBJ databases">
        <authorList>
            <person name="Gao F."/>
        </authorList>
    </citation>
    <scope>NUCLEOTIDE SEQUENCE [LARGE SCALE GENOMIC DNA]</scope>
    <source>
        <strain evidence="2 3">MIMF12</strain>
    </source>
</reference>
<evidence type="ECO:0000313" key="3">
    <source>
        <dbReference type="Proteomes" id="UP001302059"/>
    </source>
</evidence>
<organism evidence="2 3">
    <name type="scientific">Deinococcus rhizophilus</name>
    <dbReference type="NCBI Taxonomy" id="3049544"/>
    <lineage>
        <taxon>Bacteria</taxon>
        <taxon>Thermotogati</taxon>
        <taxon>Deinococcota</taxon>
        <taxon>Deinococci</taxon>
        <taxon>Deinococcales</taxon>
        <taxon>Deinococcaceae</taxon>
        <taxon>Deinococcus</taxon>
    </lineage>
</organism>
<accession>A0ABT7JMY9</accession>
<feature type="transmembrane region" description="Helical" evidence="1">
    <location>
        <begin position="355"/>
        <end position="376"/>
    </location>
</feature>
<keyword evidence="1" id="KW-0812">Transmembrane</keyword>
<dbReference type="Proteomes" id="UP001302059">
    <property type="component" value="Unassembled WGS sequence"/>
</dbReference>
<feature type="transmembrane region" description="Helical" evidence="1">
    <location>
        <begin position="82"/>
        <end position="102"/>
    </location>
</feature>
<comment type="caution">
    <text evidence="2">The sequence shown here is derived from an EMBL/GenBank/DDBJ whole genome shotgun (WGS) entry which is preliminary data.</text>
</comment>
<protein>
    <recommendedName>
        <fullName evidence="4">O-antigen ligase domain-containing protein</fullName>
    </recommendedName>
</protein>
<feature type="transmembrane region" description="Helical" evidence="1">
    <location>
        <begin position="114"/>
        <end position="136"/>
    </location>
</feature>
<keyword evidence="1" id="KW-1133">Transmembrane helix</keyword>
<dbReference type="InterPro" id="IPR051533">
    <property type="entry name" value="WaaL-like"/>
</dbReference>
<sequence length="437" mass="45708">MSLSLPSSRRTVAAPVLAPLLERAVAGLLGAYVFVQFFGPPLLAVGPSWALWPSLADLLLWAALGLGLLYRRSPAPEHRAVWQALGLVGGLSLLSFALLLVLRDPGLGVAVPFGLFQLYKLVQTLAAFWLVSRLPLTDPAFAGTRQRWGTAALLCFGLMVGGVLWTTFSPAVPETLGQVLPRGQGVAGPWEGFYRHYEQGLGTIGYNHGHVAAMVLLSGALALLLRPGRWTPWVLAGILVASFLSGSRAGFAGAALFVLLQGFRTPVLATLALTALAAGAVAASPWLGAELGDLVSRQSTLLEATEAGNLAGRTDIWAAYLEGLAAEPLRLLIGSGFGSGVGNLGAYAHLLPLQVLYETGLAGLTVLGLLFGLLFARLRQAGTHAAGVAAHLLAALWLTALTTDTFYPNSAFGSFLPLLALTLALALVRPPARPLPT</sequence>
<feature type="transmembrane region" description="Helical" evidence="1">
    <location>
        <begin position="406"/>
        <end position="428"/>
    </location>
</feature>
<dbReference type="EMBL" id="JASNGB010000139">
    <property type="protein sequence ID" value="MDL2345034.1"/>
    <property type="molecule type" value="Genomic_DNA"/>
</dbReference>
<dbReference type="PANTHER" id="PTHR37422">
    <property type="entry name" value="TEICHURONIC ACID BIOSYNTHESIS PROTEIN TUAE"/>
    <property type="match status" value="1"/>
</dbReference>
<gene>
    <name evidence="2" type="ORF">QOL99_12855</name>
</gene>
<evidence type="ECO:0008006" key="4">
    <source>
        <dbReference type="Google" id="ProtNLM"/>
    </source>
</evidence>
<feature type="transmembrane region" description="Helical" evidence="1">
    <location>
        <begin position="267"/>
        <end position="287"/>
    </location>
</feature>
<dbReference type="RefSeq" id="WP_285524369.1">
    <property type="nucleotide sequence ID" value="NZ_JASNGB010000139.1"/>
</dbReference>
<name>A0ABT7JMY9_9DEIO</name>
<feature type="transmembrane region" description="Helical" evidence="1">
    <location>
        <begin position="383"/>
        <end position="400"/>
    </location>
</feature>
<feature type="transmembrane region" description="Helical" evidence="1">
    <location>
        <begin position="233"/>
        <end position="260"/>
    </location>
</feature>
<keyword evidence="1" id="KW-0472">Membrane</keyword>
<evidence type="ECO:0000256" key="1">
    <source>
        <dbReference type="SAM" id="Phobius"/>
    </source>
</evidence>
<feature type="transmembrane region" description="Helical" evidence="1">
    <location>
        <begin position="50"/>
        <end position="70"/>
    </location>
</feature>
<dbReference type="PANTHER" id="PTHR37422:SF13">
    <property type="entry name" value="LIPOPOLYSACCHARIDE BIOSYNTHESIS PROTEIN PA4999-RELATED"/>
    <property type="match status" value="1"/>
</dbReference>
<keyword evidence="3" id="KW-1185">Reference proteome</keyword>
<proteinExistence type="predicted"/>
<feature type="transmembrane region" description="Helical" evidence="1">
    <location>
        <begin position="148"/>
        <end position="168"/>
    </location>
</feature>